<dbReference type="SMART" id="SM00257">
    <property type="entry name" value="LysM"/>
    <property type="match status" value="1"/>
</dbReference>
<dbReference type="PROSITE" id="PS51782">
    <property type="entry name" value="LYSM"/>
    <property type="match status" value="1"/>
</dbReference>
<dbReference type="Gene3D" id="3.10.350.10">
    <property type="entry name" value="LysM domain"/>
    <property type="match status" value="1"/>
</dbReference>
<gene>
    <name evidence="3" type="ORF">DHM44_05565</name>
</gene>
<proteinExistence type="predicted"/>
<feature type="chain" id="PRO_5017834445" description="LysM domain-containing protein" evidence="1">
    <location>
        <begin position="20"/>
        <end position="326"/>
    </location>
</feature>
<evidence type="ECO:0000259" key="2">
    <source>
        <dbReference type="PROSITE" id="PS51782"/>
    </source>
</evidence>
<dbReference type="InterPro" id="IPR052196">
    <property type="entry name" value="Bact_Kbp"/>
</dbReference>
<dbReference type="Proteomes" id="UP000262325">
    <property type="component" value="Unassembled WGS sequence"/>
</dbReference>
<organism evidence="3 4">
    <name type="scientific">Flexistipes sinusarabici</name>
    <dbReference type="NCBI Taxonomy" id="2352"/>
    <lineage>
        <taxon>Bacteria</taxon>
        <taxon>Pseudomonadati</taxon>
        <taxon>Deferribacterota</taxon>
        <taxon>Deferribacteres</taxon>
        <taxon>Deferribacterales</taxon>
        <taxon>Flexistipitaceae</taxon>
        <taxon>Flexistipes</taxon>
    </lineage>
</organism>
<dbReference type="AlphaFoldDB" id="A0A3D5QD94"/>
<dbReference type="SUPFAM" id="SSF54106">
    <property type="entry name" value="LysM domain"/>
    <property type="match status" value="1"/>
</dbReference>
<evidence type="ECO:0000313" key="4">
    <source>
        <dbReference type="Proteomes" id="UP000262325"/>
    </source>
</evidence>
<dbReference type="PANTHER" id="PTHR34700:SF4">
    <property type="entry name" value="PHAGE-LIKE ELEMENT PBSX PROTEIN XKDP"/>
    <property type="match status" value="1"/>
</dbReference>
<dbReference type="CDD" id="cd00118">
    <property type="entry name" value="LysM"/>
    <property type="match status" value="1"/>
</dbReference>
<dbReference type="EMBL" id="DPPF01000111">
    <property type="protein sequence ID" value="HCW93132.1"/>
    <property type="molecule type" value="Genomic_DNA"/>
</dbReference>
<dbReference type="Pfam" id="PF01476">
    <property type="entry name" value="LysM"/>
    <property type="match status" value="1"/>
</dbReference>
<name>A0A3D5QD94_FLESI</name>
<sequence length="326" mass="36931">MFRIILLICIFFTFNAASAQQKYIIEKGDTLWDIAGEFYDNNFQWPIIWKYNTYINDPDLIFPEDKLVIPILFGGKSYLLADNTSLIKLTSDSYGLDNVSKKSKAYESTLSYYSVDFQNLDNLELIMAERPSFELLANELERTFVATNNIVRINAGRGDINTGDKLTIYSVQQETPYGTIYKTAGVGTVTKVEDKTSVVKITDAFEPIEKTFLADRYRDFSFPEPSGYKVVNSDITGSILFMTNNMRISGEGYRCIINLGYEDNVKEGDVLNVVQKIEEDGYVRNVKIATIQIIHSGKNTSTAQIIDSRKEISQGNKVILHKVAIR</sequence>
<accession>A0A3D5QD94</accession>
<evidence type="ECO:0000256" key="1">
    <source>
        <dbReference type="SAM" id="SignalP"/>
    </source>
</evidence>
<feature type="domain" description="LysM" evidence="2">
    <location>
        <begin position="21"/>
        <end position="69"/>
    </location>
</feature>
<dbReference type="InterPro" id="IPR036779">
    <property type="entry name" value="LysM_dom_sf"/>
</dbReference>
<comment type="caution">
    <text evidence="3">The sequence shown here is derived from an EMBL/GenBank/DDBJ whole genome shotgun (WGS) entry which is preliminary data.</text>
</comment>
<evidence type="ECO:0000313" key="3">
    <source>
        <dbReference type="EMBL" id="HCW93132.1"/>
    </source>
</evidence>
<dbReference type="PANTHER" id="PTHR34700">
    <property type="entry name" value="POTASSIUM BINDING PROTEIN KBP"/>
    <property type="match status" value="1"/>
</dbReference>
<protein>
    <recommendedName>
        <fullName evidence="2">LysM domain-containing protein</fullName>
    </recommendedName>
</protein>
<feature type="signal peptide" evidence="1">
    <location>
        <begin position="1"/>
        <end position="19"/>
    </location>
</feature>
<keyword evidence="1" id="KW-0732">Signal</keyword>
<reference evidence="3 4" key="1">
    <citation type="journal article" date="2018" name="Nat. Biotechnol.">
        <title>A standardized bacterial taxonomy based on genome phylogeny substantially revises the tree of life.</title>
        <authorList>
            <person name="Parks D.H."/>
            <person name="Chuvochina M."/>
            <person name="Waite D.W."/>
            <person name="Rinke C."/>
            <person name="Skarshewski A."/>
            <person name="Chaumeil P.A."/>
            <person name="Hugenholtz P."/>
        </authorList>
    </citation>
    <scope>NUCLEOTIDE SEQUENCE [LARGE SCALE GENOMIC DNA]</scope>
    <source>
        <strain evidence="3">UBA8672</strain>
    </source>
</reference>
<dbReference type="InterPro" id="IPR018392">
    <property type="entry name" value="LysM"/>
</dbReference>